<dbReference type="AlphaFoldDB" id="A0A1S4K5S7"/>
<feature type="signal peptide" evidence="2">
    <location>
        <begin position="1"/>
        <end position="19"/>
    </location>
</feature>
<dbReference type="Pfam" id="PF00059">
    <property type="entry name" value="Lectin_C"/>
    <property type="match status" value="1"/>
</dbReference>
<reference evidence="4" key="1">
    <citation type="submission" date="2021-02" db="UniProtKB">
        <authorList>
            <consortium name="EnsemblMetazoa"/>
        </authorList>
    </citation>
    <scope>IDENTIFICATION</scope>
    <source>
        <strain evidence="4">JHB</strain>
    </source>
</reference>
<dbReference type="PANTHER" id="PTHR22802:SF465">
    <property type="entry name" value="AT17652P-RELATED"/>
    <property type="match status" value="1"/>
</dbReference>
<dbReference type="InterPro" id="IPR051004">
    <property type="entry name" value="DC-SIGN_domain-containing"/>
</dbReference>
<dbReference type="Proteomes" id="UP000002320">
    <property type="component" value="Unassembled WGS sequence"/>
</dbReference>
<dbReference type="PROSITE" id="PS00615">
    <property type="entry name" value="C_TYPE_LECTIN_1"/>
    <property type="match status" value="1"/>
</dbReference>
<dbReference type="CDD" id="cd00037">
    <property type="entry name" value="CLECT"/>
    <property type="match status" value="1"/>
</dbReference>
<dbReference type="Gene3D" id="3.10.100.10">
    <property type="entry name" value="Mannose-Binding Protein A, subunit A"/>
    <property type="match status" value="1"/>
</dbReference>
<dbReference type="InterPro" id="IPR001304">
    <property type="entry name" value="C-type_lectin-like"/>
</dbReference>
<proteinExistence type="predicted"/>
<evidence type="ECO:0000256" key="1">
    <source>
        <dbReference type="ARBA" id="ARBA00023157"/>
    </source>
</evidence>
<organism evidence="4 5">
    <name type="scientific">Culex quinquefasciatus</name>
    <name type="common">Southern house mosquito</name>
    <name type="synonym">Culex pungens</name>
    <dbReference type="NCBI Taxonomy" id="7176"/>
    <lineage>
        <taxon>Eukaryota</taxon>
        <taxon>Metazoa</taxon>
        <taxon>Ecdysozoa</taxon>
        <taxon>Arthropoda</taxon>
        <taxon>Hexapoda</taxon>
        <taxon>Insecta</taxon>
        <taxon>Pterygota</taxon>
        <taxon>Neoptera</taxon>
        <taxon>Endopterygota</taxon>
        <taxon>Diptera</taxon>
        <taxon>Nematocera</taxon>
        <taxon>Culicoidea</taxon>
        <taxon>Culicidae</taxon>
        <taxon>Culicinae</taxon>
        <taxon>Culicini</taxon>
        <taxon>Culex</taxon>
        <taxon>Culex</taxon>
    </lineage>
</organism>
<dbReference type="InterPro" id="IPR016186">
    <property type="entry name" value="C-type_lectin-like/link_sf"/>
</dbReference>
<sequence>MYRSALFLAAVVLFSGITAEEASKNVTSGESSKSVSPEDDGKALNPADVLDYLHPYPVDFLHKSKKYSLFCDNKVNYITAWRKCMDINQELATIESAEDNLAFLAAVGSYTDYVLTSGTDLGKEGSWMWLVNQRQIPGWNQFSAWDNGEPNNQGPEDCLVGFNRDGVLYWNDIPCGNAYCYMCQELIL</sequence>
<dbReference type="PROSITE" id="PS50041">
    <property type="entry name" value="C_TYPE_LECTIN_2"/>
    <property type="match status" value="1"/>
</dbReference>
<evidence type="ECO:0000313" key="4">
    <source>
        <dbReference type="EnsemblMetazoa" id="CPIJ000437-PA"/>
    </source>
</evidence>
<accession>A0A1S4K5S7</accession>
<dbReference type="InterPro" id="IPR018378">
    <property type="entry name" value="C-type_lectin_CS"/>
</dbReference>
<dbReference type="HOGENOM" id="CLU_049894_10_0_1"/>
<name>A0A1S4K5S7_CULQU</name>
<dbReference type="InterPro" id="IPR016187">
    <property type="entry name" value="CTDL_fold"/>
</dbReference>
<evidence type="ECO:0000313" key="5">
    <source>
        <dbReference type="Proteomes" id="UP000002320"/>
    </source>
</evidence>
<keyword evidence="5" id="KW-1185">Reference proteome</keyword>
<evidence type="ECO:0000259" key="3">
    <source>
        <dbReference type="PROSITE" id="PS50041"/>
    </source>
</evidence>
<evidence type="ECO:0000256" key="2">
    <source>
        <dbReference type="SAM" id="SignalP"/>
    </source>
</evidence>
<feature type="domain" description="C-type lectin" evidence="3">
    <location>
        <begin position="62"/>
        <end position="184"/>
    </location>
</feature>
<feature type="chain" id="PRO_5037041602" description="C-type lectin domain-containing protein" evidence="2">
    <location>
        <begin position="20"/>
        <end position="188"/>
    </location>
</feature>
<keyword evidence="1" id="KW-1015">Disulfide bond</keyword>
<dbReference type="SMART" id="SM00034">
    <property type="entry name" value="CLECT"/>
    <property type="match status" value="1"/>
</dbReference>
<protein>
    <recommendedName>
        <fullName evidence="3">C-type lectin domain-containing protein</fullName>
    </recommendedName>
</protein>
<dbReference type="SUPFAM" id="SSF56436">
    <property type="entry name" value="C-type lectin-like"/>
    <property type="match status" value="1"/>
</dbReference>
<dbReference type="EnsemblMetazoa" id="CPIJ000437-RA">
    <property type="protein sequence ID" value="CPIJ000437-PA"/>
    <property type="gene ID" value="CPIJ000437"/>
</dbReference>
<dbReference type="VEuPathDB" id="VectorBase:CQUJHB004700"/>
<dbReference type="PANTHER" id="PTHR22802">
    <property type="entry name" value="C-TYPE LECTIN SUPERFAMILY MEMBER"/>
    <property type="match status" value="1"/>
</dbReference>
<keyword evidence="2" id="KW-0732">Signal</keyword>